<dbReference type="PANTHER" id="PTHR42673">
    <property type="entry name" value="MALEYLACETOACETATE ISOMERASE"/>
    <property type="match status" value="1"/>
</dbReference>
<name>C5BKT0_TERTT</name>
<dbReference type="eggNOG" id="COG0625">
    <property type="taxonomic scope" value="Bacteria"/>
</dbReference>
<dbReference type="GO" id="GO:0004364">
    <property type="term" value="F:glutathione transferase activity"/>
    <property type="evidence" value="ECO:0007669"/>
    <property type="project" value="TreeGrafter"/>
</dbReference>
<feature type="domain" description="GST N-terminal" evidence="1">
    <location>
        <begin position="1"/>
        <end position="81"/>
    </location>
</feature>
<dbReference type="SUPFAM" id="SSF52833">
    <property type="entry name" value="Thioredoxin-like"/>
    <property type="match status" value="1"/>
</dbReference>
<dbReference type="GO" id="GO:0006749">
    <property type="term" value="P:glutathione metabolic process"/>
    <property type="evidence" value="ECO:0007669"/>
    <property type="project" value="TreeGrafter"/>
</dbReference>
<dbReference type="InterPro" id="IPR036282">
    <property type="entry name" value="Glutathione-S-Trfase_C_sf"/>
</dbReference>
<evidence type="ECO:0000313" key="2">
    <source>
        <dbReference type="EMBL" id="ACR14544.1"/>
    </source>
</evidence>
<proteinExistence type="predicted"/>
<dbReference type="AlphaFoldDB" id="C5BKT0"/>
<dbReference type="CDD" id="cd03043">
    <property type="entry name" value="GST_N_1"/>
    <property type="match status" value="1"/>
</dbReference>
<gene>
    <name evidence="2" type="ordered locus">TERTU_0071</name>
</gene>
<dbReference type="SUPFAM" id="SSF47616">
    <property type="entry name" value="GST C-terminal domain-like"/>
    <property type="match status" value="1"/>
</dbReference>
<organism evidence="2 3">
    <name type="scientific">Teredinibacter turnerae (strain ATCC 39867 / T7901)</name>
    <dbReference type="NCBI Taxonomy" id="377629"/>
    <lineage>
        <taxon>Bacteria</taxon>
        <taxon>Pseudomonadati</taxon>
        <taxon>Pseudomonadota</taxon>
        <taxon>Gammaproteobacteria</taxon>
        <taxon>Cellvibrionales</taxon>
        <taxon>Cellvibrionaceae</taxon>
        <taxon>Teredinibacter</taxon>
    </lineage>
</organism>
<dbReference type="OrthoDB" id="9799538at2"/>
<keyword evidence="3" id="KW-1185">Reference proteome</keyword>
<evidence type="ECO:0000313" key="3">
    <source>
        <dbReference type="Proteomes" id="UP000009080"/>
    </source>
</evidence>
<sequence>MKLVIGNKNYSSWSLRPWLLLRHFSLPFDELPISLGETQLSEHLRQFSPSARVPVLVDGHTTVWDSLAICEYINEQYLEGRGWPRPAAARAKARAVVAEMHAGFAALRSEMPMNCRALRRVELSDAAKRDIARIDEIWSQTQHQELGSWLFGSFSIADCFFAPVAFRIQTYGVHLSQPASEYCEHLLNHNGMRAWKAAALEEKEIVLDDEVGEDILPSIKACS</sequence>
<reference evidence="2 3" key="1">
    <citation type="journal article" date="2009" name="PLoS ONE">
        <title>The complete genome of Teredinibacter turnerae T7901: an intracellular endosymbiont of marine wood-boring bivalves (shipworms).</title>
        <authorList>
            <person name="Yang J.C."/>
            <person name="Madupu R."/>
            <person name="Durkin A.S."/>
            <person name="Ekborg N.A."/>
            <person name="Pedamallu C.S."/>
            <person name="Hostetler J.B."/>
            <person name="Radune D."/>
            <person name="Toms B.S."/>
            <person name="Henrissat B."/>
            <person name="Coutinho P.M."/>
            <person name="Schwarz S."/>
            <person name="Field L."/>
            <person name="Trindade-Silva A.E."/>
            <person name="Soares C.A.G."/>
            <person name="Elshahawi S."/>
            <person name="Hanora A."/>
            <person name="Schmidt E.W."/>
            <person name="Haygood M.G."/>
            <person name="Posfai J."/>
            <person name="Benner J."/>
            <person name="Madinger C."/>
            <person name="Nove J."/>
            <person name="Anton B."/>
            <person name="Chaudhary K."/>
            <person name="Foster J."/>
            <person name="Holman A."/>
            <person name="Kumar S."/>
            <person name="Lessard P.A."/>
            <person name="Luyten Y.A."/>
            <person name="Slatko B."/>
            <person name="Wood N."/>
            <person name="Wu B."/>
            <person name="Teplitski M."/>
            <person name="Mougous J.D."/>
            <person name="Ward N."/>
            <person name="Eisen J.A."/>
            <person name="Badger J.H."/>
            <person name="Distel D.L."/>
        </authorList>
    </citation>
    <scope>NUCLEOTIDE SEQUENCE [LARGE SCALE GENOMIC DNA]</scope>
    <source>
        <strain evidence="3">ATCC 39867 / T7901</strain>
    </source>
</reference>
<accession>C5BKT0</accession>
<dbReference type="KEGG" id="ttu:TERTU_0071"/>
<dbReference type="RefSeq" id="WP_015820658.1">
    <property type="nucleotide sequence ID" value="NC_012997.1"/>
</dbReference>
<dbReference type="PANTHER" id="PTHR42673:SF4">
    <property type="entry name" value="MALEYLACETOACETATE ISOMERASE"/>
    <property type="match status" value="1"/>
</dbReference>
<dbReference type="InterPro" id="IPR040079">
    <property type="entry name" value="Glutathione_S-Trfase"/>
</dbReference>
<dbReference type="GO" id="GO:0016034">
    <property type="term" value="F:maleylacetoacetate isomerase activity"/>
    <property type="evidence" value="ECO:0007669"/>
    <property type="project" value="TreeGrafter"/>
</dbReference>
<dbReference type="CDD" id="cd03194">
    <property type="entry name" value="GST_C_3"/>
    <property type="match status" value="1"/>
</dbReference>
<dbReference type="PROSITE" id="PS50404">
    <property type="entry name" value="GST_NTER"/>
    <property type="match status" value="1"/>
</dbReference>
<dbReference type="Gene3D" id="3.40.30.10">
    <property type="entry name" value="Glutaredoxin"/>
    <property type="match status" value="1"/>
</dbReference>
<dbReference type="InterPro" id="IPR004045">
    <property type="entry name" value="Glutathione_S-Trfase_N"/>
</dbReference>
<dbReference type="InterPro" id="IPR036249">
    <property type="entry name" value="Thioredoxin-like_sf"/>
</dbReference>
<dbReference type="Pfam" id="PF13409">
    <property type="entry name" value="GST_N_2"/>
    <property type="match status" value="1"/>
</dbReference>
<protein>
    <submittedName>
        <fullName evidence="2">Glutathione S-transferase family protein</fullName>
    </submittedName>
</protein>
<dbReference type="Proteomes" id="UP000009080">
    <property type="component" value="Chromosome"/>
</dbReference>
<dbReference type="Gene3D" id="1.20.1050.10">
    <property type="match status" value="1"/>
</dbReference>
<dbReference type="HOGENOM" id="CLU_070658_0_0_6"/>
<dbReference type="Pfam" id="PF13410">
    <property type="entry name" value="GST_C_2"/>
    <property type="match status" value="1"/>
</dbReference>
<dbReference type="EMBL" id="CP001614">
    <property type="protein sequence ID" value="ACR14544.1"/>
    <property type="molecule type" value="Genomic_DNA"/>
</dbReference>
<dbReference type="STRING" id="377629.TERTU_0071"/>
<evidence type="ECO:0000259" key="1">
    <source>
        <dbReference type="PROSITE" id="PS50404"/>
    </source>
</evidence>
<dbReference type="GO" id="GO:0006559">
    <property type="term" value="P:L-phenylalanine catabolic process"/>
    <property type="evidence" value="ECO:0007669"/>
    <property type="project" value="TreeGrafter"/>
</dbReference>
<dbReference type="SFLD" id="SFLDS00019">
    <property type="entry name" value="Glutathione_Transferase_(cytos"/>
    <property type="match status" value="1"/>
</dbReference>